<dbReference type="EMBL" id="JAFNEN010000451">
    <property type="protein sequence ID" value="KAG8182732.1"/>
    <property type="molecule type" value="Genomic_DNA"/>
</dbReference>
<comment type="caution">
    <text evidence="3">The sequence shown here is derived from an EMBL/GenBank/DDBJ whole genome shotgun (WGS) entry which is preliminary data.</text>
</comment>
<keyword evidence="2" id="KW-0472">Membrane</keyword>
<evidence type="ECO:0000256" key="1">
    <source>
        <dbReference type="SAM" id="MobiDB-lite"/>
    </source>
</evidence>
<sequence length="258" mass="29353">MSGERGYWGKKKILWKWVALKGVVAFILEPISSEPDARTKRKMAALMKTFILMISQLTEFYYYFLTAAFIPEAIAGPSRLTPAQQPAAPFVPEAIAGPSRLVPAQPSAIAGPSRLAPPEPMVDEPTLPPRARSRSPVANRPSARSRSPIADPARRRSPAPVRRQGCPRSPPRHMRSEKEEAAHAKKNKFAFLREALERARARREQERLWRENPALRPTRRARSTRPSSDHQMAFMPDTVARRWRMEPQPLRRFPNVDR</sequence>
<feature type="compositionally biased region" description="Basic and acidic residues" evidence="1">
    <location>
        <begin position="174"/>
        <end position="183"/>
    </location>
</feature>
<feature type="region of interest" description="Disordered" evidence="1">
    <location>
        <begin position="203"/>
        <end position="258"/>
    </location>
</feature>
<feature type="compositionally biased region" description="Low complexity" evidence="1">
    <location>
        <begin position="134"/>
        <end position="151"/>
    </location>
</feature>
<keyword evidence="2" id="KW-0812">Transmembrane</keyword>
<evidence type="ECO:0000313" key="4">
    <source>
        <dbReference type="Proteomes" id="UP000827092"/>
    </source>
</evidence>
<feature type="region of interest" description="Disordered" evidence="1">
    <location>
        <begin position="106"/>
        <end position="185"/>
    </location>
</feature>
<keyword evidence="2" id="KW-1133">Transmembrane helix</keyword>
<dbReference type="AlphaFoldDB" id="A0AAV6UEW3"/>
<proteinExistence type="predicted"/>
<gene>
    <name evidence="3" type="ORF">JTE90_026183</name>
</gene>
<reference evidence="3 4" key="1">
    <citation type="journal article" date="2022" name="Nat. Ecol. Evol.">
        <title>A masculinizing supergene underlies an exaggerated male reproductive morph in a spider.</title>
        <authorList>
            <person name="Hendrickx F."/>
            <person name="De Corte Z."/>
            <person name="Sonet G."/>
            <person name="Van Belleghem S.M."/>
            <person name="Kostlbacher S."/>
            <person name="Vangestel C."/>
        </authorList>
    </citation>
    <scope>NUCLEOTIDE SEQUENCE [LARGE SCALE GENOMIC DNA]</scope>
    <source>
        <strain evidence="3">W744_W776</strain>
    </source>
</reference>
<dbReference type="Proteomes" id="UP000827092">
    <property type="component" value="Unassembled WGS sequence"/>
</dbReference>
<evidence type="ECO:0000256" key="2">
    <source>
        <dbReference type="SAM" id="Phobius"/>
    </source>
</evidence>
<name>A0AAV6UEW3_9ARAC</name>
<evidence type="ECO:0000313" key="3">
    <source>
        <dbReference type="EMBL" id="KAG8182732.1"/>
    </source>
</evidence>
<feature type="transmembrane region" description="Helical" evidence="2">
    <location>
        <begin position="43"/>
        <end position="64"/>
    </location>
</feature>
<keyword evidence="4" id="KW-1185">Reference proteome</keyword>
<accession>A0AAV6UEW3</accession>
<organism evidence="3 4">
    <name type="scientific">Oedothorax gibbosus</name>
    <dbReference type="NCBI Taxonomy" id="931172"/>
    <lineage>
        <taxon>Eukaryota</taxon>
        <taxon>Metazoa</taxon>
        <taxon>Ecdysozoa</taxon>
        <taxon>Arthropoda</taxon>
        <taxon>Chelicerata</taxon>
        <taxon>Arachnida</taxon>
        <taxon>Araneae</taxon>
        <taxon>Araneomorphae</taxon>
        <taxon>Entelegynae</taxon>
        <taxon>Araneoidea</taxon>
        <taxon>Linyphiidae</taxon>
        <taxon>Erigoninae</taxon>
        <taxon>Oedothorax</taxon>
    </lineage>
</organism>
<protein>
    <submittedName>
        <fullName evidence="3">Uncharacterized protein</fullName>
    </submittedName>
</protein>